<proteinExistence type="predicted"/>
<accession>A0ABD0JA71</accession>
<gene>
    <name evidence="1" type="ORF">BaRGS_00036997</name>
</gene>
<sequence>MKSIYCRTRSTAVLAFLIHAELQKHQSKPKELGNSQVVRKFLRHSPISATLNRKEQGKSQVSSEVFKATLKFQQFPNRKELRNPQSNCPAQDVFRLAQFDAQYVEEGNRIISLGYVHTDVGILKKNPGCNMNACTLTLRQSSTQSLALLLPVIRCSTSQEIKSLFHVTDTKTTL</sequence>
<reference evidence="1 2" key="1">
    <citation type="journal article" date="2023" name="Sci. Data">
        <title>Genome assembly of the Korean intertidal mud-creeper Batillaria attramentaria.</title>
        <authorList>
            <person name="Patra A.K."/>
            <person name="Ho P.T."/>
            <person name="Jun S."/>
            <person name="Lee S.J."/>
            <person name="Kim Y."/>
            <person name="Won Y.J."/>
        </authorList>
    </citation>
    <scope>NUCLEOTIDE SEQUENCE [LARGE SCALE GENOMIC DNA]</scope>
    <source>
        <strain evidence="1">Wonlab-2016</strain>
    </source>
</reference>
<keyword evidence="2" id="KW-1185">Reference proteome</keyword>
<comment type="caution">
    <text evidence="1">The sequence shown here is derived from an EMBL/GenBank/DDBJ whole genome shotgun (WGS) entry which is preliminary data.</text>
</comment>
<dbReference type="EMBL" id="JACVVK020000540">
    <property type="protein sequence ID" value="KAK7467760.1"/>
    <property type="molecule type" value="Genomic_DNA"/>
</dbReference>
<protein>
    <submittedName>
        <fullName evidence="1">Uncharacterized protein</fullName>
    </submittedName>
</protein>
<evidence type="ECO:0000313" key="1">
    <source>
        <dbReference type="EMBL" id="KAK7467760.1"/>
    </source>
</evidence>
<evidence type="ECO:0000313" key="2">
    <source>
        <dbReference type="Proteomes" id="UP001519460"/>
    </source>
</evidence>
<name>A0ABD0JA71_9CAEN</name>
<organism evidence="1 2">
    <name type="scientific">Batillaria attramentaria</name>
    <dbReference type="NCBI Taxonomy" id="370345"/>
    <lineage>
        <taxon>Eukaryota</taxon>
        <taxon>Metazoa</taxon>
        <taxon>Spiralia</taxon>
        <taxon>Lophotrochozoa</taxon>
        <taxon>Mollusca</taxon>
        <taxon>Gastropoda</taxon>
        <taxon>Caenogastropoda</taxon>
        <taxon>Sorbeoconcha</taxon>
        <taxon>Cerithioidea</taxon>
        <taxon>Batillariidae</taxon>
        <taxon>Batillaria</taxon>
    </lineage>
</organism>
<dbReference type="Proteomes" id="UP001519460">
    <property type="component" value="Unassembled WGS sequence"/>
</dbReference>
<dbReference type="AlphaFoldDB" id="A0ABD0JA71"/>